<protein>
    <recommendedName>
        <fullName evidence="4">Glycosyltransferase RgtA/B/C/D-like domain-containing protein</fullName>
    </recommendedName>
</protein>
<evidence type="ECO:0000256" key="1">
    <source>
        <dbReference type="SAM" id="Phobius"/>
    </source>
</evidence>
<dbReference type="RefSeq" id="WP_162290484.1">
    <property type="nucleotide sequence ID" value="NZ_JAAFAN010000081.1"/>
</dbReference>
<evidence type="ECO:0008006" key="4">
    <source>
        <dbReference type="Google" id="ProtNLM"/>
    </source>
</evidence>
<name>A0ABX0BJJ7_9MICO</name>
<feature type="transmembrane region" description="Helical" evidence="1">
    <location>
        <begin position="278"/>
        <end position="295"/>
    </location>
</feature>
<feature type="transmembrane region" description="Helical" evidence="1">
    <location>
        <begin position="329"/>
        <end position="350"/>
    </location>
</feature>
<evidence type="ECO:0000313" key="3">
    <source>
        <dbReference type="Proteomes" id="UP000471672"/>
    </source>
</evidence>
<feature type="transmembrane region" description="Helical" evidence="1">
    <location>
        <begin position="6"/>
        <end position="27"/>
    </location>
</feature>
<feature type="transmembrane region" description="Helical" evidence="1">
    <location>
        <begin position="416"/>
        <end position="444"/>
    </location>
</feature>
<keyword evidence="1" id="KW-0472">Membrane</keyword>
<keyword evidence="3" id="KW-1185">Reference proteome</keyword>
<feature type="transmembrane region" description="Helical" evidence="1">
    <location>
        <begin position="194"/>
        <end position="215"/>
    </location>
</feature>
<dbReference type="Proteomes" id="UP000471672">
    <property type="component" value="Unassembled WGS sequence"/>
</dbReference>
<reference evidence="2 3" key="1">
    <citation type="journal article" date="2021" name="Arch. Microbiol.">
        <title>Cellulosimicrobium fucosivorans sp. nov., isolated from San Elijo Lagoon, contains a fucose metabolic pathway linked to carotenoid production.</title>
        <authorList>
            <person name="Aviles F.A."/>
            <person name="Kyndt J.A."/>
        </authorList>
    </citation>
    <scope>NUCLEOTIDE SEQUENCE [LARGE SCALE GENOMIC DNA]</scope>
    <source>
        <strain evidence="2 3">SE3</strain>
    </source>
</reference>
<keyword evidence="1" id="KW-0812">Transmembrane</keyword>
<dbReference type="EMBL" id="JAAFAN010000081">
    <property type="protein sequence ID" value="NDO91180.1"/>
    <property type="molecule type" value="Genomic_DNA"/>
</dbReference>
<gene>
    <name evidence="2" type="ORF">GYH36_17240</name>
</gene>
<accession>A0ABX0BJJ7</accession>
<keyword evidence="1" id="KW-1133">Transmembrane helix</keyword>
<proteinExistence type="predicted"/>
<feature type="transmembrane region" description="Helical" evidence="1">
    <location>
        <begin position="392"/>
        <end position="409"/>
    </location>
</feature>
<feature type="transmembrane region" description="Helical" evidence="1">
    <location>
        <begin position="301"/>
        <end position="320"/>
    </location>
</feature>
<evidence type="ECO:0000313" key="2">
    <source>
        <dbReference type="EMBL" id="NDO91180.1"/>
    </source>
</evidence>
<feature type="transmembrane region" description="Helical" evidence="1">
    <location>
        <begin position="489"/>
        <end position="508"/>
    </location>
</feature>
<organism evidence="2 3">
    <name type="scientific">Cellulosimicrobium composti</name>
    <dbReference type="NCBI Taxonomy" id="2672572"/>
    <lineage>
        <taxon>Bacteria</taxon>
        <taxon>Bacillati</taxon>
        <taxon>Actinomycetota</taxon>
        <taxon>Actinomycetes</taxon>
        <taxon>Micrococcales</taxon>
        <taxon>Promicromonosporaceae</taxon>
        <taxon>Cellulosimicrobium</taxon>
    </lineage>
</organism>
<dbReference type="Pfam" id="PF20176">
    <property type="entry name" value="DUF6541"/>
    <property type="match status" value="1"/>
</dbReference>
<feature type="transmembrane region" description="Helical" evidence="1">
    <location>
        <begin position="224"/>
        <end position="241"/>
    </location>
</feature>
<feature type="transmembrane region" description="Helical" evidence="1">
    <location>
        <begin position="456"/>
        <end position="477"/>
    </location>
</feature>
<feature type="transmembrane region" description="Helical" evidence="1">
    <location>
        <begin position="34"/>
        <end position="56"/>
    </location>
</feature>
<dbReference type="InterPro" id="IPR046671">
    <property type="entry name" value="DUF6541"/>
</dbReference>
<sequence>MLEWLPTAWIGILAVLLLWVPGLAVGYAGGLRGLVAWGSAPLVSSALIGGAAIVAGFAGVPWSVLVVAAATVLAAAVAWGVRALGGGWRSPRVDRSSPVWRRVLVTVAVSVVVAGVLQARRLMAAIGGPDHVSQTFDAPYHLNSVRLILDSGDASSLHMTLTTPDATTSFYPALWHDVVSLLVQLSGSSDVVVAANWTTLVVACLVWPASMLVLARGLFGPRPVMLGLTVAVSFAMTQFPNQLSGFGILYPNLLAYAMLPALLGLAWLTLWRARGRGRLVPLAFVGVGAAAMALAQPNGLFTLGYVAVPLLGHWVAHVSVRAWRLRRSVVGAVVPGVALVVLCVVAYWAAGQVSLVEEFRTQVSWPARATTGDAVNDALTLAAMHPSGSSNMLVAGLVLLGVLVSVFVARWRWLPIAYVVLAWLFVVASSADGATRALLTGYWYGDVQRLASQLPLLAVPLATIGLTVVVAGVASLVRGTPGTGRAARAVFSVPALAVLAALVLLVVLPRTALFKDSYDYVARRYVVSPESTTSTLLDESEMRILDEVDRIVPEDAVVAGQPWDGSVLVWALTDRETLYPHLRMPLEGDRAVVAERLNQAGEDPEVCAAVTRLGLEYVLDLGGENFWGDDGARFAGLDGLVAAGVAEEVARVDDSRLLRVTACEGTEG</sequence>
<feature type="transmembrane region" description="Helical" evidence="1">
    <location>
        <begin position="253"/>
        <end position="271"/>
    </location>
</feature>
<comment type="caution">
    <text evidence="2">The sequence shown here is derived from an EMBL/GenBank/DDBJ whole genome shotgun (WGS) entry which is preliminary data.</text>
</comment>
<feature type="transmembrane region" description="Helical" evidence="1">
    <location>
        <begin position="62"/>
        <end position="81"/>
    </location>
</feature>
<feature type="transmembrane region" description="Helical" evidence="1">
    <location>
        <begin position="102"/>
        <end position="119"/>
    </location>
</feature>